<sequence>MPRLSRAPAAWRLSVSGPCWDVQPWGDPVLLSLFFSLSFSPTFGRRKNSASEAAPGGCQAGCAGAWTGPTHDGGGLSEHTCLWSSVP</sequence>
<dbReference type="EMBL" id="MU842833">
    <property type="protein sequence ID" value="KAK2032209.1"/>
    <property type="molecule type" value="Genomic_DNA"/>
</dbReference>
<name>A0AAD9HQT8_9PEZI</name>
<proteinExistence type="predicted"/>
<dbReference type="AlphaFoldDB" id="A0AAD9HQT8"/>
<evidence type="ECO:0000313" key="2">
    <source>
        <dbReference type="Proteomes" id="UP001232148"/>
    </source>
</evidence>
<keyword evidence="2" id="KW-1185">Reference proteome</keyword>
<organism evidence="1 2">
    <name type="scientific">Colletotrichum zoysiae</name>
    <dbReference type="NCBI Taxonomy" id="1216348"/>
    <lineage>
        <taxon>Eukaryota</taxon>
        <taxon>Fungi</taxon>
        <taxon>Dikarya</taxon>
        <taxon>Ascomycota</taxon>
        <taxon>Pezizomycotina</taxon>
        <taxon>Sordariomycetes</taxon>
        <taxon>Hypocreomycetidae</taxon>
        <taxon>Glomerellales</taxon>
        <taxon>Glomerellaceae</taxon>
        <taxon>Colletotrichum</taxon>
        <taxon>Colletotrichum graminicola species complex</taxon>
    </lineage>
</organism>
<accession>A0AAD9HQT8</accession>
<dbReference type="Proteomes" id="UP001232148">
    <property type="component" value="Unassembled WGS sequence"/>
</dbReference>
<comment type="caution">
    <text evidence="1">The sequence shown here is derived from an EMBL/GenBank/DDBJ whole genome shotgun (WGS) entry which is preliminary data.</text>
</comment>
<gene>
    <name evidence="1" type="ORF">LX32DRAFT_219739</name>
</gene>
<protein>
    <submittedName>
        <fullName evidence="1">Uncharacterized protein</fullName>
    </submittedName>
</protein>
<evidence type="ECO:0000313" key="1">
    <source>
        <dbReference type="EMBL" id="KAK2032209.1"/>
    </source>
</evidence>
<reference evidence="1" key="1">
    <citation type="submission" date="2021-06" db="EMBL/GenBank/DDBJ databases">
        <title>Comparative genomics, transcriptomics and evolutionary studies reveal genomic signatures of adaptation to plant cell wall in hemibiotrophic fungi.</title>
        <authorList>
            <consortium name="DOE Joint Genome Institute"/>
            <person name="Baroncelli R."/>
            <person name="Diaz J.F."/>
            <person name="Benocci T."/>
            <person name="Peng M."/>
            <person name="Battaglia E."/>
            <person name="Haridas S."/>
            <person name="Andreopoulos W."/>
            <person name="Labutti K."/>
            <person name="Pangilinan J."/>
            <person name="Floch G.L."/>
            <person name="Makela M.R."/>
            <person name="Henrissat B."/>
            <person name="Grigoriev I.V."/>
            <person name="Crouch J.A."/>
            <person name="De Vries R.P."/>
            <person name="Sukno S.A."/>
            <person name="Thon M.R."/>
        </authorList>
    </citation>
    <scope>NUCLEOTIDE SEQUENCE</scope>
    <source>
        <strain evidence="1">MAFF235873</strain>
    </source>
</reference>